<keyword evidence="6" id="KW-1185">Reference proteome</keyword>
<organism evidence="5 6">
    <name type="scientific">Geosmithia morbida</name>
    <dbReference type="NCBI Taxonomy" id="1094350"/>
    <lineage>
        <taxon>Eukaryota</taxon>
        <taxon>Fungi</taxon>
        <taxon>Dikarya</taxon>
        <taxon>Ascomycota</taxon>
        <taxon>Pezizomycotina</taxon>
        <taxon>Sordariomycetes</taxon>
        <taxon>Hypocreomycetidae</taxon>
        <taxon>Hypocreales</taxon>
        <taxon>Bionectriaceae</taxon>
        <taxon>Geosmithia</taxon>
    </lineage>
</organism>
<proteinExistence type="predicted"/>
<feature type="domain" description="SUZ" evidence="4">
    <location>
        <begin position="311"/>
        <end position="401"/>
    </location>
</feature>
<keyword evidence="1" id="KW-0597">Phosphoprotein</keyword>
<evidence type="ECO:0000313" key="6">
    <source>
        <dbReference type="Proteomes" id="UP000749293"/>
    </source>
</evidence>
<evidence type="ECO:0000256" key="2">
    <source>
        <dbReference type="SAM" id="MobiDB-lite"/>
    </source>
</evidence>
<dbReference type="SUPFAM" id="SSF82708">
    <property type="entry name" value="R3H domain"/>
    <property type="match status" value="1"/>
</dbReference>
<evidence type="ECO:0000313" key="5">
    <source>
        <dbReference type="EMBL" id="KAF4126295.1"/>
    </source>
</evidence>
<dbReference type="Gene3D" id="3.30.1370.50">
    <property type="entry name" value="R3H-like domain"/>
    <property type="match status" value="1"/>
</dbReference>
<comment type="caution">
    <text evidence="5">The sequence shown here is derived from an EMBL/GenBank/DDBJ whole genome shotgun (WGS) entry which is preliminary data.</text>
</comment>
<reference evidence="5" key="1">
    <citation type="submission" date="2020-03" db="EMBL/GenBank/DDBJ databases">
        <title>Site-based positive gene gene selection in Geosmithia morbida across the United States reveals a broad range of putative effectors and factors for local host and environmental adapation.</title>
        <authorList>
            <person name="Onufrak A."/>
            <person name="Murdoch R.W."/>
            <person name="Gazis R."/>
            <person name="Huff M."/>
            <person name="Staton M."/>
            <person name="Klingeman W."/>
            <person name="Hadziabdic D."/>
        </authorList>
    </citation>
    <scope>NUCLEOTIDE SEQUENCE</scope>
    <source>
        <strain evidence="5">1262</strain>
    </source>
</reference>
<dbReference type="AlphaFoldDB" id="A0A9P4Z248"/>
<feature type="compositionally biased region" description="Polar residues" evidence="2">
    <location>
        <begin position="352"/>
        <end position="362"/>
    </location>
</feature>
<feature type="compositionally biased region" description="Polar residues" evidence="2">
    <location>
        <begin position="410"/>
        <end position="423"/>
    </location>
</feature>
<dbReference type="GO" id="GO:0006012">
    <property type="term" value="P:galactose metabolic process"/>
    <property type="evidence" value="ECO:0007669"/>
    <property type="project" value="TreeGrafter"/>
</dbReference>
<feature type="compositionally biased region" description="Polar residues" evidence="2">
    <location>
        <begin position="44"/>
        <end position="55"/>
    </location>
</feature>
<feature type="compositionally biased region" description="Basic and acidic residues" evidence="2">
    <location>
        <begin position="368"/>
        <end position="396"/>
    </location>
</feature>
<dbReference type="OrthoDB" id="278430at2759"/>
<feature type="region of interest" description="Disordered" evidence="2">
    <location>
        <begin position="512"/>
        <end position="597"/>
    </location>
</feature>
<accession>A0A9P4Z248</accession>
<evidence type="ECO:0000259" key="4">
    <source>
        <dbReference type="PROSITE" id="PS51673"/>
    </source>
</evidence>
<name>A0A9P4Z248_9HYPO</name>
<dbReference type="CDD" id="cd02642">
    <property type="entry name" value="R3H_encore_like"/>
    <property type="match status" value="1"/>
</dbReference>
<feature type="compositionally biased region" description="Low complexity" evidence="2">
    <location>
        <begin position="538"/>
        <end position="552"/>
    </location>
</feature>
<feature type="compositionally biased region" description="Polar residues" evidence="2">
    <location>
        <begin position="95"/>
        <end position="114"/>
    </location>
</feature>
<feature type="region of interest" description="Disordered" evidence="2">
    <location>
        <begin position="1"/>
        <end position="219"/>
    </location>
</feature>
<dbReference type="InterPro" id="IPR051937">
    <property type="entry name" value="R3H_domain_containing"/>
</dbReference>
<feature type="compositionally biased region" description="Pro residues" evidence="2">
    <location>
        <begin position="516"/>
        <end position="529"/>
    </location>
</feature>
<feature type="non-terminal residue" evidence="5">
    <location>
        <position position="1"/>
    </location>
</feature>
<feature type="compositionally biased region" description="Basic and acidic residues" evidence="2">
    <location>
        <begin position="436"/>
        <end position="447"/>
    </location>
</feature>
<dbReference type="PANTHER" id="PTHR15672:SF8">
    <property type="entry name" value="PROTEIN ENCORE"/>
    <property type="match status" value="1"/>
</dbReference>
<sequence>VAASVSAEKPAAPPSPKANQSSARPRPSLGGPVIANGGGPRLAQAQNSSTASSRGSPAVDRVSEKLGGLSIQPKPADGVPGADGPSLHIERPQAMSRQSIASDESQRADSSSELGTKPPSLDGKSITSGATFALDEKESLRPDDSASVKAAAEDDDSISVRGSMMAGSRVSSDLAARNRGAQLADATDRRLMQATPGSSGQDILAPQSTESEQQVATAETSSDTLNVIYRHAPDEKLVEAMGTPKDRMYLLRLEKDVVEFVQNSKEPFMDLPPSNSFCRMLAHKLADYYHMTHSFEPNIGVVRIFRTPFCRVPTSLVHWDPAPNPSSTSTPPPAIQPKMIMRRGQGGDASAASGTPSKPTSEAESDDKDNKEKPQGNARRTREEREEIYKLARERIFGNAEDNGNDSEKSNAMSRTSSVSGNLSAAGKGRRAGRHRRDDSDGFDSRHQYAPYWGPQQQTWVPRYAPTPAGQGAVQPAPAYGAQMAPMYASQNAGYTGAPGAAPSPVYPAYAAPQYHPQPPPQRYPPPGGSPMTSYGSPTPGTPQQPQNWQPGYGSPTYQGRGASPSSHPLHPGIPYAFGQLPANSNPHDPKSQHPIPGSYNRNHNFNPKTQSFVPGSNDMACVPPGGPPPFAAPASHHGSPQIGAAPVAYPGYQQQVMPPQPYGGHGMMRQASNTSIPGYHPAQQPHMAPPIPYGHPPPAMVPPPVQAGPLQHVNPGQAMPSRPNVGPAGPPVFAHLPTYGNPATLPQKPATGY</sequence>
<evidence type="ECO:0000259" key="3">
    <source>
        <dbReference type="PROSITE" id="PS51061"/>
    </source>
</evidence>
<dbReference type="EMBL" id="JAANYQ010000001">
    <property type="protein sequence ID" value="KAF4126295.1"/>
    <property type="molecule type" value="Genomic_DNA"/>
</dbReference>
<evidence type="ECO:0000256" key="1">
    <source>
        <dbReference type="ARBA" id="ARBA00022553"/>
    </source>
</evidence>
<dbReference type="PROSITE" id="PS51061">
    <property type="entry name" value="R3H"/>
    <property type="match status" value="1"/>
</dbReference>
<gene>
    <name evidence="5" type="ORF">GMORB2_0031</name>
</gene>
<dbReference type="GO" id="GO:0003676">
    <property type="term" value="F:nucleic acid binding"/>
    <property type="evidence" value="ECO:0007669"/>
    <property type="project" value="UniProtKB-UniRule"/>
</dbReference>
<feature type="compositionally biased region" description="Polar residues" evidence="2">
    <location>
        <begin position="195"/>
        <end position="219"/>
    </location>
</feature>
<protein>
    <submittedName>
        <fullName evidence="5">R3H domain protein</fullName>
    </submittedName>
</protein>
<dbReference type="PROSITE" id="PS51673">
    <property type="entry name" value="SUZ"/>
    <property type="match status" value="1"/>
</dbReference>
<feature type="compositionally biased region" description="Low complexity" evidence="2">
    <location>
        <begin position="1"/>
        <end position="10"/>
    </location>
</feature>
<dbReference type="InterPro" id="IPR001374">
    <property type="entry name" value="R3H_dom"/>
</dbReference>
<feature type="domain" description="R3H" evidence="3">
    <location>
        <begin position="247"/>
        <end position="310"/>
    </location>
</feature>
<dbReference type="InterPro" id="IPR036867">
    <property type="entry name" value="R3H_dom_sf"/>
</dbReference>
<dbReference type="RefSeq" id="XP_035324947.1">
    <property type="nucleotide sequence ID" value="XM_035462017.1"/>
</dbReference>
<dbReference type="Pfam" id="PF01424">
    <property type="entry name" value="R3H"/>
    <property type="match status" value="1"/>
</dbReference>
<dbReference type="GeneID" id="55966261"/>
<dbReference type="InterPro" id="IPR024771">
    <property type="entry name" value="SUZ"/>
</dbReference>
<feature type="compositionally biased region" description="Basic and acidic residues" evidence="2">
    <location>
        <begin position="134"/>
        <end position="146"/>
    </location>
</feature>
<feature type="region of interest" description="Disordered" evidence="2">
    <location>
        <begin position="317"/>
        <end position="454"/>
    </location>
</feature>
<dbReference type="Proteomes" id="UP000749293">
    <property type="component" value="Unassembled WGS sequence"/>
</dbReference>
<dbReference type="Pfam" id="PF12752">
    <property type="entry name" value="SUZ"/>
    <property type="match status" value="1"/>
</dbReference>
<dbReference type="PANTHER" id="PTHR15672">
    <property type="entry name" value="CAMP-REGULATED PHOSPHOPROTEIN 21 RELATED R3H DOMAIN CONTAINING PROTEIN"/>
    <property type="match status" value="1"/>
</dbReference>